<dbReference type="InterPro" id="IPR016032">
    <property type="entry name" value="Sig_transdc_resp-reg_C-effctor"/>
</dbReference>
<dbReference type="SUPFAM" id="SSF46894">
    <property type="entry name" value="C-terminal effector domain of the bipartite response regulators"/>
    <property type="match status" value="1"/>
</dbReference>
<dbReference type="InterPro" id="IPR000792">
    <property type="entry name" value="Tscrpt_reg_LuxR_C"/>
</dbReference>
<keyword evidence="9" id="KW-1185">Reference proteome</keyword>
<proteinExistence type="predicted"/>
<dbReference type="Pfam" id="PF00196">
    <property type="entry name" value="GerE"/>
    <property type="match status" value="1"/>
</dbReference>
<dbReference type="Gene3D" id="3.40.50.2300">
    <property type="match status" value="1"/>
</dbReference>
<evidence type="ECO:0000256" key="1">
    <source>
        <dbReference type="ARBA" id="ARBA00022553"/>
    </source>
</evidence>
<evidence type="ECO:0000256" key="3">
    <source>
        <dbReference type="ARBA" id="ARBA00023125"/>
    </source>
</evidence>
<gene>
    <name evidence="8" type="ordered locus">TOL2_C39080</name>
</gene>
<dbReference type="KEGG" id="dto:TOL2_C39080"/>
<reference evidence="8 9" key="1">
    <citation type="journal article" date="2013" name="Environ. Microbiol.">
        <title>Complete genome, catabolic sub-proteomes and key-metabolites of Desulfobacula toluolica Tol2, a marine, aromatic compound-degrading, sulfate-reducing bacterium.</title>
        <authorList>
            <person name="Wohlbrand L."/>
            <person name="Jacob J.H."/>
            <person name="Kube M."/>
            <person name="Mussmann M."/>
            <person name="Jarling R."/>
            <person name="Beck A."/>
            <person name="Amann R."/>
            <person name="Wilkes H."/>
            <person name="Reinhardt R."/>
            <person name="Rabus R."/>
        </authorList>
    </citation>
    <scope>NUCLEOTIDE SEQUENCE [LARGE SCALE GENOMIC DNA]</scope>
    <source>
        <strain evidence="9">DSM 7467 / Tol2</strain>
    </source>
</reference>
<keyword evidence="1 5" id="KW-0597">Phosphoprotein</keyword>
<dbReference type="PANTHER" id="PTHR43214:SF41">
    <property type="entry name" value="NITRATE_NITRITE RESPONSE REGULATOR PROTEIN NARP"/>
    <property type="match status" value="1"/>
</dbReference>
<dbReference type="InterPro" id="IPR039420">
    <property type="entry name" value="WalR-like"/>
</dbReference>
<dbReference type="InterPro" id="IPR058245">
    <property type="entry name" value="NreC/VraR/RcsB-like_REC"/>
</dbReference>
<dbReference type="CDD" id="cd06170">
    <property type="entry name" value="LuxR_C_like"/>
    <property type="match status" value="1"/>
</dbReference>
<feature type="modified residue" description="4-aspartylphosphate" evidence="5">
    <location>
        <position position="54"/>
    </location>
</feature>
<evidence type="ECO:0000256" key="4">
    <source>
        <dbReference type="ARBA" id="ARBA00023163"/>
    </source>
</evidence>
<dbReference type="OrthoDB" id="9780312at2"/>
<evidence type="ECO:0000256" key="2">
    <source>
        <dbReference type="ARBA" id="ARBA00023015"/>
    </source>
</evidence>
<keyword evidence="2" id="KW-0805">Transcription regulation</keyword>
<dbReference type="Pfam" id="PF00072">
    <property type="entry name" value="Response_reg"/>
    <property type="match status" value="1"/>
</dbReference>
<dbReference type="GO" id="GO:0006355">
    <property type="term" value="P:regulation of DNA-templated transcription"/>
    <property type="evidence" value="ECO:0007669"/>
    <property type="project" value="InterPro"/>
</dbReference>
<evidence type="ECO:0000313" key="9">
    <source>
        <dbReference type="Proteomes" id="UP000007347"/>
    </source>
</evidence>
<keyword evidence="4" id="KW-0804">Transcription</keyword>
<dbReference type="PROSITE" id="PS50110">
    <property type="entry name" value="RESPONSE_REGULATORY"/>
    <property type="match status" value="1"/>
</dbReference>
<evidence type="ECO:0000259" key="6">
    <source>
        <dbReference type="PROSITE" id="PS50043"/>
    </source>
</evidence>
<dbReference type="InterPro" id="IPR001789">
    <property type="entry name" value="Sig_transdc_resp-reg_receiver"/>
</dbReference>
<feature type="domain" description="Response regulatory" evidence="7">
    <location>
        <begin position="4"/>
        <end position="119"/>
    </location>
</feature>
<dbReference type="PRINTS" id="PR00038">
    <property type="entry name" value="HTHLUXR"/>
</dbReference>
<sequence length="216" mass="24148">MKTRVIIADDHAILLEGLKNLLEKKGIIVVATAKNGREACDLAIRLQPDVVIMDISMPRLNGVEATEIIRQKIPNTKVIALSMHSNKQSIDKMFASGASGYILKESTFDELYDAIQEVKNDKFYLTPSIGKLYVDKKGKMPNGISNHSKFNKISKKEREVLQLVAEGQRNRAIAEKLGLSIKTVETHRRNIMKKLGIFNVAGLTKFAIKEGIIFLE</sequence>
<evidence type="ECO:0000313" key="8">
    <source>
        <dbReference type="EMBL" id="CCK82064.1"/>
    </source>
</evidence>
<dbReference type="STRING" id="651182.TOL2_C39080"/>
<dbReference type="InterPro" id="IPR011006">
    <property type="entry name" value="CheY-like_superfamily"/>
</dbReference>
<dbReference type="SMART" id="SM00421">
    <property type="entry name" value="HTH_LUXR"/>
    <property type="match status" value="1"/>
</dbReference>
<dbReference type="SUPFAM" id="SSF52172">
    <property type="entry name" value="CheY-like"/>
    <property type="match status" value="1"/>
</dbReference>
<evidence type="ECO:0000256" key="5">
    <source>
        <dbReference type="PROSITE-ProRule" id="PRU00169"/>
    </source>
</evidence>
<dbReference type="Proteomes" id="UP000007347">
    <property type="component" value="Chromosome"/>
</dbReference>
<dbReference type="PROSITE" id="PS50043">
    <property type="entry name" value="HTH_LUXR_2"/>
    <property type="match status" value="1"/>
</dbReference>
<protein>
    <submittedName>
        <fullName evidence="8">Two component system response regulator, LuxR-type</fullName>
    </submittedName>
</protein>
<dbReference type="HOGENOM" id="CLU_000445_90_1_7"/>
<dbReference type="PROSITE" id="PS00622">
    <property type="entry name" value="HTH_LUXR_1"/>
    <property type="match status" value="1"/>
</dbReference>
<organism evidence="8 9">
    <name type="scientific">Desulfobacula toluolica (strain DSM 7467 / Tol2)</name>
    <dbReference type="NCBI Taxonomy" id="651182"/>
    <lineage>
        <taxon>Bacteria</taxon>
        <taxon>Pseudomonadati</taxon>
        <taxon>Thermodesulfobacteriota</taxon>
        <taxon>Desulfobacteria</taxon>
        <taxon>Desulfobacterales</taxon>
        <taxon>Desulfobacteraceae</taxon>
        <taxon>Desulfobacula</taxon>
    </lineage>
</organism>
<dbReference type="EMBL" id="FO203503">
    <property type="protein sequence ID" value="CCK82064.1"/>
    <property type="molecule type" value="Genomic_DNA"/>
</dbReference>
<dbReference type="GO" id="GO:0000160">
    <property type="term" value="P:phosphorelay signal transduction system"/>
    <property type="evidence" value="ECO:0007669"/>
    <property type="project" value="InterPro"/>
</dbReference>
<dbReference type="GO" id="GO:0003677">
    <property type="term" value="F:DNA binding"/>
    <property type="evidence" value="ECO:0007669"/>
    <property type="project" value="UniProtKB-KW"/>
</dbReference>
<keyword evidence="3" id="KW-0238">DNA-binding</keyword>
<name>K0NCA8_DESTT</name>
<dbReference type="CDD" id="cd17535">
    <property type="entry name" value="REC_NarL-like"/>
    <property type="match status" value="1"/>
</dbReference>
<dbReference type="PANTHER" id="PTHR43214">
    <property type="entry name" value="TWO-COMPONENT RESPONSE REGULATOR"/>
    <property type="match status" value="1"/>
</dbReference>
<evidence type="ECO:0000259" key="7">
    <source>
        <dbReference type="PROSITE" id="PS50110"/>
    </source>
</evidence>
<feature type="domain" description="HTH luxR-type" evidence="6">
    <location>
        <begin position="146"/>
        <end position="211"/>
    </location>
</feature>
<dbReference type="SMART" id="SM00448">
    <property type="entry name" value="REC"/>
    <property type="match status" value="1"/>
</dbReference>
<accession>K0NCA8</accession>
<dbReference type="RefSeq" id="WP_014959244.1">
    <property type="nucleotide sequence ID" value="NC_018645.1"/>
</dbReference>
<dbReference type="AlphaFoldDB" id="K0NCA8"/>